<evidence type="ECO:0000313" key="2">
    <source>
        <dbReference type="EMBL" id="CAG9112029.1"/>
    </source>
</evidence>
<dbReference type="Proteomes" id="UP000659654">
    <property type="component" value="Unassembled WGS sequence"/>
</dbReference>
<dbReference type="Proteomes" id="UP000095284">
    <property type="component" value="Unplaced"/>
</dbReference>
<protein>
    <submittedName>
        <fullName evidence="1">(pine wood nematode) hypothetical protein</fullName>
    </submittedName>
</protein>
<reference evidence="5" key="1">
    <citation type="submission" date="2016-11" db="UniProtKB">
        <authorList>
            <consortium name="WormBaseParasite"/>
        </authorList>
    </citation>
    <scope>IDENTIFICATION</scope>
</reference>
<dbReference type="EMBL" id="CAJFDI010000003">
    <property type="protein sequence ID" value="CAD5223292.1"/>
    <property type="molecule type" value="Genomic_DNA"/>
</dbReference>
<dbReference type="WBParaSite" id="BXY_0902600.1">
    <property type="protein sequence ID" value="BXY_0902600.1"/>
    <property type="gene ID" value="BXY_0902600"/>
</dbReference>
<name>A0A1I7S7N5_BURXY</name>
<dbReference type="EMBL" id="CAJFCV020000003">
    <property type="protein sequence ID" value="CAG9112029.1"/>
    <property type="molecule type" value="Genomic_DNA"/>
</dbReference>
<evidence type="ECO:0000313" key="1">
    <source>
        <dbReference type="EMBL" id="CAD5223292.1"/>
    </source>
</evidence>
<proteinExistence type="predicted"/>
<reference evidence="2" key="2">
    <citation type="submission" date="2020-08" db="EMBL/GenBank/DDBJ databases">
        <authorList>
            <person name="Kikuchi T."/>
        </authorList>
    </citation>
    <scope>NUCLEOTIDE SEQUENCE</scope>
    <source>
        <strain evidence="1">Ka4C1</strain>
    </source>
</reference>
<organism evidence="3 5">
    <name type="scientific">Bursaphelenchus xylophilus</name>
    <name type="common">Pinewood nematode worm</name>
    <name type="synonym">Aphelenchoides xylophilus</name>
    <dbReference type="NCBI Taxonomy" id="6326"/>
    <lineage>
        <taxon>Eukaryota</taxon>
        <taxon>Metazoa</taxon>
        <taxon>Ecdysozoa</taxon>
        <taxon>Nematoda</taxon>
        <taxon>Chromadorea</taxon>
        <taxon>Rhabditida</taxon>
        <taxon>Tylenchina</taxon>
        <taxon>Tylenchomorpha</taxon>
        <taxon>Aphelenchoidea</taxon>
        <taxon>Aphelenchoididae</taxon>
        <taxon>Bursaphelenchus</taxon>
    </lineage>
</organism>
<gene>
    <name evidence="1" type="ORF">BXYJ_LOCUS7906</name>
</gene>
<sequence length="77" mass="8983">MCIDPKKAVIRGSSRWRKKRRSTNHEHCDLSLMPLNAPLNVQVPCPCLHKDLRTVYNTTISRPYLFFTFLCHINISV</sequence>
<evidence type="ECO:0000313" key="3">
    <source>
        <dbReference type="Proteomes" id="UP000095284"/>
    </source>
</evidence>
<evidence type="ECO:0000313" key="4">
    <source>
        <dbReference type="Proteomes" id="UP000659654"/>
    </source>
</evidence>
<dbReference type="Proteomes" id="UP000582659">
    <property type="component" value="Unassembled WGS sequence"/>
</dbReference>
<keyword evidence="4" id="KW-1185">Reference proteome</keyword>
<dbReference type="AlphaFoldDB" id="A0A1I7S7N5"/>
<evidence type="ECO:0000313" key="5">
    <source>
        <dbReference type="WBParaSite" id="BXY_0902600.1"/>
    </source>
</evidence>
<accession>A0A1I7S7N5</accession>